<dbReference type="SMART" id="SM00829">
    <property type="entry name" value="PKS_ER"/>
    <property type="match status" value="1"/>
</dbReference>
<dbReference type="RefSeq" id="WP_161702521.1">
    <property type="nucleotide sequence ID" value="NZ_JAAAHS010000281.1"/>
</dbReference>
<dbReference type="OrthoDB" id="3727682at2"/>
<dbReference type="SUPFAM" id="SSF50129">
    <property type="entry name" value="GroES-like"/>
    <property type="match status" value="1"/>
</dbReference>
<name>A0A964XMZ2_9ACTN</name>
<dbReference type="EMBL" id="JAAAHS010000281">
    <property type="protein sequence ID" value="NBE55089.1"/>
    <property type="molecule type" value="Genomic_DNA"/>
</dbReference>
<protein>
    <submittedName>
        <fullName evidence="2">Zinc-binding dehydrogenase</fullName>
    </submittedName>
</protein>
<feature type="domain" description="Enoyl reductase (ER)" evidence="1">
    <location>
        <begin position="10"/>
        <end position="310"/>
    </location>
</feature>
<dbReference type="InterPro" id="IPR020843">
    <property type="entry name" value="ER"/>
</dbReference>
<dbReference type="InterPro" id="IPR052733">
    <property type="entry name" value="Chloroplast_QOR"/>
</dbReference>
<dbReference type="PANTHER" id="PTHR44013">
    <property type="entry name" value="ZINC-TYPE ALCOHOL DEHYDROGENASE-LIKE PROTEIN C16A3.02C"/>
    <property type="match status" value="1"/>
</dbReference>
<reference evidence="2" key="1">
    <citation type="submission" date="2020-01" db="EMBL/GenBank/DDBJ databases">
        <title>Whole-genome analyses of novel actinobacteria.</title>
        <authorList>
            <person name="Sahin N."/>
        </authorList>
    </citation>
    <scope>NUCLEOTIDE SEQUENCE</scope>
    <source>
        <strain evidence="2">YC537</strain>
    </source>
</reference>
<dbReference type="InterPro" id="IPR013154">
    <property type="entry name" value="ADH-like_N"/>
</dbReference>
<dbReference type="Gene3D" id="3.40.50.720">
    <property type="entry name" value="NAD(P)-binding Rossmann-like Domain"/>
    <property type="match status" value="1"/>
</dbReference>
<dbReference type="GO" id="GO:0016491">
    <property type="term" value="F:oxidoreductase activity"/>
    <property type="evidence" value="ECO:0007669"/>
    <property type="project" value="InterPro"/>
</dbReference>
<dbReference type="InterPro" id="IPR036291">
    <property type="entry name" value="NAD(P)-bd_dom_sf"/>
</dbReference>
<dbReference type="InterPro" id="IPR011032">
    <property type="entry name" value="GroES-like_sf"/>
</dbReference>
<evidence type="ECO:0000259" key="1">
    <source>
        <dbReference type="SMART" id="SM00829"/>
    </source>
</evidence>
<dbReference type="SUPFAM" id="SSF51735">
    <property type="entry name" value="NAD(P)-binding Rossmann-fold domains"/>
    <property type="match status" value="1"/>
</dbReference>
<keyword evidence="3" id="KW-1185">Reference proteome</keyword>
<sequence length="312" mass="32326">MKAIALDAYGTPDDLHAVDLPEPKVAPGEVLLRVRAAGVNPVDWKLAAGGLDPIMVAGFPMIPGWDVAGVVERVGLDAGEFAVGDEVYGYIRKDWAQNGAYAEQVAASVRMLARKPAALDWEQTAGVPLAGLTALQSLRRVGVGAGDTVLIHAAAGGVGSLAVQIAVAAGARVIGTASERNHEFLRGLGAEPVTYGEGLAARVRELAPEGVDAALDFVGGEAVDVSLPLLKRGPAEGSTARLASIANGEVTAKGGHYVWVRPDAPDLTELAELADAGKLTVHVEHALPLEKAAEAWRLSQEGRTRGKIVLTV</sequence>
<accession>A0A964XMZ2</accession>
<proteinExistence type="predicted"/>
<evidence type="ECO:0000313" key="2">
    <source>
        <dbReference type="EMBL" id="NBE55089.1"/>
    </source>
</evidence>
<dbReference type="CDD" id="cd05289">
    <property type="entry name" value="MDR_like_2"/>
    <property type="match status" value="1"/>
</dbReference>
<organism evidence="2 3">
    <name type="scientific">Streptomyces boluensis</name>
    <dbReference type="NCBI Taxonomy" id="1775135"/>
    <lineage>
        <taxon>Bacteria</taxon>
        <taxon>Bacillati</taxon>
        <taxon>Actinomycetota</taxon>
        <taxon>Actinomycetes</taxon>
        <taxon>Kitasatosporales</taxon>
        <taxon>Streptomycetaceae</taxon>
        <taxon>Streptomyces</taxon>
    </lineage>
</organism>
<dbReference type="Pfam" id="PF08240">
    <property type="entry name" value="ADH_N"/>
    <property type="match status" value="1"/>
</dbReference>
<dbReference type="PANTHER" id="PTHR44013:SF1">
    <property type="entry name" value="ZINC-TYPE ALCOHOL DEHYDROGENASE-LIKE PROTEIN C16A3.02C"/>
    <property type="match status" value="1"/>
</dbReference>
<gene>
    <name evidence="2" type="ORF">GUY60_27435</name>
</gene>
<dbReference type="Proteomes" id="UP000598297">
    <property type="component" value="Unassembled WGS sequence"/>
</dbReference>
<evidence type="ECO:0000313" key="3">
    <source>
        <dbReference type="Proteomes" id="UP000598297"/>
    </source>
</evidence>
<dbReference type="AlphaFoldDB" id="A0A964XMZ2"/>
<dbReference type="Gene3D" id="3.90.180.10">
    <property type="entry name" value="Medium-chain alcohol dehydrogenases, catalytic domain"/>
    <property type="match status" value="1"/>
</dbReference>
<dbReference type="Pfam" id="PF13602">
    <property type="entry name" value="ADH_zinc_N_2"/>
    <property type="match status" value="1"/>
</dbReference>
<comment type="caution">
    <text evidence="2">The sequence shown here is derived from an EMBL/GenBank/DDBJ whole genome shotgun (WGS) entry which is preliminary data.</text>
</comment>